<feature type="transmembrane region" description="Helical" evidence="1">
    <location>
        <begin position="108"/>
        <end position="133"/>
    </location>
</feature>
<sequence>MAQSDLSLVEQVFRQYKENLKLSLSFSILLVFIFFFLRFSNVALLNGTLFFDYSFAPLGIEVVAAEALAVLVFIAMYSILLTLLLLAVRNDLSHIKVHFYLREMVQKFLSRFFLYFVLLSILFVLVVSLGVWLNLPLMWINLALLLVSLSLIFVPQSLVVDEKPIAESIVTNWYVIRTNPLDFVLVVVLSMVAVGILPLVESAVDYFVYAGRYVTVLLMFVVIVPFIEILKTILYMNRFELVRGHEYARKRHPGLRGLTIAKKK</sequence>
<feature type="transmembrane region" description="Helical" evidence="1">
    <location>
        <begin position="206"/>
        <end position="230"/>
    </location>
</feature>
<feature type="transmembrane region" description="Helical" evidence="1">
    <location>
        <begin position="24"/>
        <end position="47"/>
    </location>
</feature>
<keyword evidence="1" id="KW-0472">Membrane</keyword>
<dbReference type="EMBL" id="VGJJ01000019">
    <property type="protein sequence ID" value="MBM3282260.1"/>
    <property type="molecule type" value="Genomic_DNA"/>
</dbReference>
<dbReference type="Proteomes" id="UP000774699">
    <property type="component" value="Unassembled WGS sequence"/>
</dbReference>
<dbReference type="AlphaFoldDB" id="A0A8T4C8I4"/>
<accession>A0A8T4C8I4</accession>
<feature type="transmembrane region" description="Helical" evidence="1">
    <location>
        <begin position="67"/>
        <end position="88"/>
    </location>
</feature>
<feature type="transmembrane region" description="Helical" evidence="1">
    <location>
        <begin position="139"/>
        <end position="160"/>
    </location>
</feature>
<reference evidence="2" key="1">
    <citation type="submission" date="2019-03" db="EMBL/GenBank/DDBJ databases">
        <title>Lake Tanganyika Metagenome-Assembled Genomes (MAGs).</title>
        <authorList>
            <person name="Tran P."/>
        </authorList>
    </citation>
    <scope>NUCLEOTIDE SEQUENCE</scope>
    <source>
        <strain evidence="2">M_DeepCast_50m_m2_156</strain>
    </source>
</reference>
<evidence type="ECO:0000313" key="3">
    <source>
        <dbReference type="Proteomes" id="UP000774699"/>
    </source>
</evidence>
<keyword evidence="1" id="KW-0812">Transmembrane</keyword>
<name>A0A8T4C8I4_9ARCH</name>
<protein>
    <submittedName>
        <fullName evidence="2">Uncharacterized protein</fullName>
    </submittedName>
</protein>
<evidence type="ECO:0000313" key="2">
    <source>
        <dbReference type="EMBL" id="MBM3282260.1"/>
    </source>
</evidence>
<comment type="caution">
    <text evidence="2">The sequence shown here is derived from an EMBL/GenBank/DDBJ whole genome shotgun (WGS) entry which is preliminary data.</text>
</comment>
<feature type="transmembrane region" description="Helical" evidence="1">
    <location>
        <begin position="181"/>
        <end position="200"/>
    </location>
</feature>
<evidence type="ECO:0000256" key="1">
    <source>
        <dbReference type="SAM" id="Phobius"/>
    </source>
</evidence>
<keyword evidence="1" id="KW-1133">Transmembrane helix</keyword>
<gene>
    <name evidence="2" type="ORF">FJY86_02890</name>
</gene>
<proteinExistence type="predicted"/>
<organism evidence="2 3">
    <name type="scientific">Candidatus Iainarchaeum sp</name>
    <dbReference type="NCBI Taxonomy" id="3101447"/>
    <lineage>
        <taxon>Archaea</taxon>
        <taxon>Candidatus Iainarchaeota</taxon>
        <taxon>Candidatus Iainarchaeia</taxon>
        <taxon>Candidatus Iainarchaeales</taxon>
        <taxon>Candidatus Iainarchaeaceae</taxon>
        <taxon>Candidatus Iainarchaeum</taxon>
    </lineage>
</organism>